<dbReference type="AlphaFoldDB" id="A0AAD8TMV6"/>
<dbReference type="Proteomes" id="UP001231189">
    <property type="component" value="Unassembled WGS sequence"/>
</dbReference>
<gene>
    <name evidence="1" type="ORF">QYE76_046174</name>
</gene>
<protein>
    <submittedName>
        <fullName evidence="1">Uncharacterized protein</fullName>
    </submittedName>
</protein>
<dbReference type="InterPro" id="IPR006912">
    <property type="entry name" value="Harbinger_derived_prot"/>
</dbReference>
<sequence>MLLDADYFNDDATHSPKKFRRRFRMNKELFLKIVHSVRKYDKYFMTNQDCTETNNDINVLQRSPVFARLAERQAPAMNFEVNGHAYNKGYYLADGIYPTYATFVKTILSPANEMEAYFATCQEAARKDVERAFGVLQQRFAIVRYPALTWSESQMWEVMNAPVQDDQPFDYQGPLAEVEHVPQEFAAFLHMHNKIRDADVHAQLKADLAAHLWARRGAANNA</sequence>
<dbReference type="EMBL" id="JAUUTY010000002">
    <property type="protein sequence ID" value="KAK1685326.1"/>
    <property type="molecule type" value="Genomic_DNA"/>
</dbReference>
<name>A0AAD8TMV6_LOLMU</name>
<accession>A0AAD8TMV6</accession>
<organism evidence="1 2">
    <name type="scientific">Lolium multiflorum</name>
    <name type="common">Italian ryegrass</name>
    <name type="synonym">Lolium perenne subsp. multiflorum</name>
    <dbReference type="NCBI Taxonomy" id="4521"/>
    <lineage>
        <taxon>Eukaryota</taxon>
        <taxon>Viridiplantae</taxon>
        <taxon>Streptophyta</taxon>
        <taxon>Embryophyta</taxon>
        <taxon>Tracheophyta</taxon>
        <taxon>Spermatophyta</taxon>
        <taxon>Magnoliopsida</taxon>
        <taxon>Liliopsida</taxon>
        <taxon>Poales</taxon>
        <taxon>Poaceae</taxon>
        <taxon>BOP clade</taxon>
        <taxon>Pooideae</taxon>
        <taxon>Poodae</taxon>
        <taxon>Poeae</taxon>
        <taxon>Poeae Chloroplast Group 2 (Poeae type)</taxon>
        <taxon>Loliodinae</taxon>
        <taxon>Loliinae</taxon>
        <taxon>Lolium</taxon>
    </lineage>
</organism>
<dbReference type="PANTHER" id="PTHR47150">
    <property type="entry name" value="OS12G0169200 PROTEIN"/>
    <property type="match status" value="1"/>
</dbReference>
<dbReference type="PANTHER" id="PTHR47150:SF4">
    <property type="entry name" value="HARBINGER TRANSPOSASE-DERIVED PROTEIN-RELATED"/>
    <property type="match status" value="1"/>
</dbReference>
<comment type="caution">
    <text evidence="1">The sequence shown here is derived from an EMBL/GenBank/DDBJ whole genome shotgun (WGS) entry which is preliminary data.</text>
</comment>
<dbReference type="Pfam" id="PF04827">
    <property type="entry name" value="Plant_tran"/>
    <property type="match status" value="1"/>
</dbReference>
<proteinExistence type="predicted"/>
<evidence type="ECO:0000313" key="1">
    <source>
        <dbReference type="EMBL" id="KAK1685326.1"/>
    </source>
</evidence>
<keyword evidence="2" id="KW-1185">Reference proteome</keyword>
<reference evidence="1" key="1">
    <citation type="submission" date="2023-07" db="EMBL/GenBank/DDBJ databases">
        <title>A chromosome-level genome assembly of Lolium multiflorum.</title>
        <authorList>
            <person name="Chen Y."/>
            <person name="Copetti D."/>
            <person name="Kolliker R."/>
            <person name="Studer B."/>
        </authorList>
    </citation>
    <scope>NUCLEOTIDE SEQUENCE</scope>
    <source>
        <strain evidence="1">02402/16</strain>
        <tissue evidence="1">Leaf</tissue>
    </source>
</reference>
<evidence type="ECO:0000313" key="2">
    <source>
        <dbReference type="Proteomes" id="UP001231189"/>
    </source>
</evidence>